<dbReference type="InterPro" id="IPR007214">
    <property type="entry name" value="YbaK/aa-tRNA-synth-assoc-dom"/>
</dbReference>
<organism evidence="2 3">
    <name type="scientific">Fumia xinanensis</name>
    <dbReference type="NCBI Taxonomy" id="2763659"/>
    <lineage>
        <taxon>Bacteria</taxon>
        <taxon>Bacillati</taxon>
        <taxon>Bacillota</taxon>
        <taxon>Clostridia</taxon>
        <taxon>Eubacteriales</taxon>
        <taxon>Oscillospiraceae</taxon>
        <taxon>Fumia</taxon>
    </lineage>
</organism>
<proteinExistence type="predicted"/>
<evidence type="ECO:0000313" key="3">
    <source>
        <dbReference type="Proteomes" id="UP000610760"/>
    </source>
</evidence>
<accession>A0A926E6Q2</accession>
<dbReference type="CDD" id="cd04332">
    <property type="entry name" value="YbaK_like"/>
    <property type="match status" value="1"/>
</dbReference>
<evidence type="ECO:0000259" key="1">
    <source>
        <dbReference type="Pfam" id="PF04073"/>
    </source>
</evidence>
<protein>
    <submittedName>
        <fullName evidence="2">YbaK/EbsC family protein</fullName>
    </submittedName>
</protein>
<evidence type="ECO:0000313" key="2">
    <source>
        <dbReference type="EMBL" id="MBC8560485.1"/>
    </source>
</evidence>
<comment type="caution">
    <text evidence="2">The sequence shown here is derived from an EMBL/GenBank/DDBJ whole genome shotgun (WGS) entry which is preliminary data.</text>
</comment>
<dbReference type="EMBL" id="JACRSV010000003">
    <property type="protein sequence ID" value="MBC8560485.1"/>
    <property type="molecule type" value="Genomic_DNA"/>
</dbReference>
<dbReference type="AlphaFoldDB" id="A0A926E6Q2"/>
<dbReference type="Proteomes" id="UP000610760">
    <property type="component" value="Unassembled WGS sequence"/>
</dbReference>
<dbReference type="SUPFAM" id="SSF55826">
    <property type="entry name" value="YbaK/ProRS associated domain"/>
    <property type="match status" value="1"/>
</dbReference>
<dbReference type="GO" id="GO:0002161">
    <property type="term" value="F:aminoacyl-tRNA deacylase activity"/>
    <property type="evidence" value="ECO:0007669"/>
    <property type="project" value="InterPro"/>
</dbReference>
<sequence length="150" mass="16932">MLTMTELFDYLTEQKADFTIIPHPKPIQSLQDAAEYFEPQKSVPTFILDDGVGLIALFSSSGRGRLDLKRIAEKLNISRLNMADRRKIFKLTGYEAGGIPLIGLSLPCIFDGRLRTFDYIYGGSGNPLHTLKICPLDVKRLNDVRWVLDD</sequence>
<feature type="domain" description="YbaK/aminoacyl-tRNA synthetase-associated" evidence="1">
    <location>
        <begin position="26"/>
        <end position="140"/>
    </location>
</feature>
<keyword evidence="3" id="KW-1185">Reference proteome</keyword>
<dbReference type="Pfam" id="PF04073">
    <property type="entry name" value="tRNA_edit"/>
    <property type="match status" value="1"/>
</dbReference>
<name>A0A926E6Q2_9FIRM</name>
<dbReference type="RefSeq" id="WP_249295472.1">
    <property type="nucleotide sequence ID" value="NZ_JACRSV010000003.1"/>
</dbReference>
<dbReference type="InterPro" id="IPR036754">
    <property type="entry name" value="YbaK/aa-tRNA-synt-asso_dom_sf"/>
</dbReference>
<dbReference type="Gene3D" id="3.90.960.10">
    <property type="entry name" value="YbaK/aminoacyl-tRNA synthetase-associated domain"/>
    <property type="match status" value="1"/>
</dbReference>
<gene>
    <name evidence="2" type="ORF">H8710_10465</name>
</gene>
<reference evidence="2" key="1">
    <citation type="submission" date="2020-08" db="EMBL/GenBank/DDBJ databases">
        <title>Genome public.</title>
        <authorList>
            <person name="Liu C."/>
            <person name="Sun Q."/>
        </authorList>
    </citation>
    <scope>NUCLEOTIDE SEQUENCE</scope>
    <source>
        <strain evidence="2">NSJ-33</strain>
    </source>
</reference>